<evidence type="ECO:0000313" key="4">
    <source>
        <dbReference type="Proteomes" id="UP000288805"/>
    </source>
</evidence>
<reference evidence="3 4" key="1">
    <citation type="journal article" date="2018" name="PLoS Genet.">
        <title>Population sequencing reveals clonal diversity and ancestral inbreeding in the grapevine cultivar Chardonnay.</title>
        <authorList>
            <person name="Roach M.J."/>
            <person name="Johnson D.L."/>
            <person name="Bohlmann J."/>
            <person name="van Vuuren H.J."/>
            <person name="Jones S.J."/>
            <person name="Pretorius I.S."/>
            <person name="Schmidt S.A."/>
            <person name="Borneman A.R."/>
        </authorList>
    </citation>
    <scope>NUCLEOTIDE SEQUENCE [LARGE SCALE GENOMIC DNA]</scope>
    <source>
        <strain evidence="4">cv. Chardonnay</strain>
        <tissue evidence="3">Leaf</tissue>
    </source>
</reference>
<dbReference type="Pfam" id="PF03107">
    <property type="entry name" value="C1_2"/>
    <property type="match status" value="1"/>
</dbReference>
<organism evidence="3 4">
    <name type="scientific">Vitis vinifera</name>
    <name type="common">Grape</name>
    <dbReference type="NCBI Taxonomy" id="29760"/>
    <lineage>
        <taxon>Eukaryota</taxon>
        <taxon>Viridiplantae</taxon>
        <taxon>Streptophyta</taxon>
        <taxon>Embryophyta</taxon>
        <taxon>Tracheophyta</taxon>
        <taxon>Spermatophyta</taxon>
        <taxon>Magnoliopsida</taxon>
        <taxon>eudicotyledons</taxon>
        <taxon>Gunneridae</taxon>
        <taxon>Pentapetalae</taxon>
        <taxon>rosids</taxon>
        <taxon>Vitales</taxon>
        <taxon>Vitaceae</taxon>
        <taxon>Viteae</taxon>
        <taxon>Vitis</taxon>
    </lineage>
</organism>
<feature type="domain" description="DC1" evidence="2">
    <location>
        <begin position="46"/>
        <end position="91"/>
    </location>
</feature>
<dbReference type="InterPro" id="IPR004146">
    <property type="entry name" value="DC1"/>
</dbReference>
<gene>
    <name evidence="3" type="ORF">CK203_010219</name>
</gene>
<dbReference type="SUPFAM" id="SSF57889">
    <property type="entry name" value="Cysteine-rich domain"/>
    <property type="match status" value="1"/>
</dbReference>
<dbReference type="AlphaFoldDB" id="A0A438JXR3"/>
<name>A0A438JXR3_VITVI</name>
<evidence type="ECO:0000256" key="1">
    <source>
        <dbReference type="ARBA" id="ARBA00022737"/>
    </source>
</evidence>
<evidence type="ECO:0000259" key="2">
    <source>
        <dbReference type="Pfam" id="PF03107"/>
    </source>
</evidence>
<dbReference type="InterPro" id="IPR046349">
    <property type="entry name" value="C1-like_sf"/>
</dbReference>
<keyword evidence="1" id="KW-0677">Repeat</keyword>
<dbReference type="EMBL" id="QGNW01000023">
    <property type="protein sequence ID" value="RVX13754.1"/>
    <property type="molecule type" value="Genomic_DNA"/>
</dbReference>
<dbReference type="Proteomes" id="UP000288805">
    <property type="component" value="Unassembled WGS sequence"/>
</dbReference>
<comment type="caution">
    <text evidence="3">The sequence shown here is derived from an EMBL/GenBank/DDBJ whole genome shotgun (WGS) entry which is preliminary data.</text>
</comment>
<accession>A0A438JXR3</accession>
<evidence type="ECO:0000313" key="3">
    <source>
        <dbReference type="EMBL" id="RVX13754.1"/>
    </source>
</evidence>
<proteinExistence type="predicted"/>
<sequence length="138" mass="15750">MPKGASTKDVRLREGAGELSLILMSSIYSSYFMKDLCPSENITASFHPHPLRLKDAHEMPYYCAGCKEKGLGKCYQCEDPENCDYHLHQQCYELSTLSRVATPPPSNSHSWRIRNATLYFRRKPQEPIRELVMHVGGT</sequence>
<protein>
    <recommendedName>
        <fullName evidence="2">DC1 domain-containing protein</fullName>
    </recommendedName>
</protein>
<dbReference type="PANTHER" id="PTHR46477">
    <property type="entry name" value="CYSTEINE/HISTIDINE-RICH C1 DOMAIN FAMILY PROTEIN"/>
    <property type="match status" value="1"/>
</dbReference>
<dbReference type="PANTHER" id="PTHR46477:SF15">
    <property type="entry name" value="CYSTEINE_HISTIDINE-RICH C1 DOMAIN PROTEIN"/>
    <property type="match status" value="1"/>
</dbReference>